<organism evidence="2 3">
    <name type="scientific">Staphylococcus gallinarum</name>
    <dbReference type="NCBI Taxonomy" id="1293"/>
    <lineage>
        <taxon>Bacteria</taxon>
        <taxon>Bacillati</taxon>
        <taxon>Bacillota</taxon>
        <taxon>Bacilli</taxon>
        <taxon>Bacillales</taxon>
        <taxon>Staphylococcaceae</taxon>
        <taxon>Staphylococcus</taxon>
    </lineage>
</organism>
<accession>A0A3A0W3B4</accession>
<keyword evidence="1" id="KW-0472">Membrane</keyword>
<feature type="transmembrane region" description="Helical" evidence="1">
    <location>
        <begin position="30"/>
        <end position="55"/>
    </location>
</feature>
<reference evidence="2 3" key="1">
    <citation type="journal article" date="2016" name="Front. Microbiol.">
        <title>Comprehensive Phylogenetic Analysis of Bovine Non-aureus Staphylococci Species Based on Whole-Genome Sequencing.</title>
        <authorList>
            <person name="Naushad S."/>
            <person name="Barkema H.W."/>
            <person name="Luby C."/>
            <person name="Condas L.A."/>
            <person name="Nobrega D.B."/>
            <person name="Carson D.A."/>
            <person name="De Buck J."/>
        </authorList>
    </citation>
    <scope>NUCLEOTIDE SEQUENCE [LARGE SCALE GENOMIC DNA]</scope>
    <source>
        <strain evidence="2 3">SNUC 4781</strain>
    </source>
</reference>
<dbReference type="EMBL" id="QYJN01000003">
    <property type="protein sequence ID" value="RIP34773.1"/>
    <property type="molecule type" value="Genomic_DNA"/>
</dbReference>
<comment type="caution">
    <text evidence="2">The sequence shown here is derived from an EMBL/GenBank/DDBJ whole genome shotgun (WGS) entry which is preliminary data.</text>
</comment>
<dbReference type="InterPro" id="IPR036166">
    <property type="entry name" value="YxeA-like_sf"/>
</dbReference>
<gene>
    <name evidence="2" type="ORF">BUZ14_06240</name>
</gene>
<evidence type="ECO:0000256" key="1">
    <source>
        <dbReference type="SAM" id="Phobius"/>
    </source>
</evidence>
<evidence type="ECO:0000313" key="2">
    <source>
        <dbReference type="EMBL" id="RIP34773.1"/>
    </source>
</evidence>
<name>A0A3A0W3B4_STAGA</name>
<dbReference type="PANTHER" id="PTHR36433">
    <property type="entry name" value="HYPOTHETICAL CYTOSOLIC PROTEIN"/>
    <property type="match status" value="1"/>
</dbReference>
<proteinExistence type="predicted"/>
<dbReference type="Pfam" id="PF06486">
    <property type="entry name" value="DUF1093"/>
    <property type="match status" value="1"/>
</dbReference>
<evidence type="ECO:0000313" key="3">
    <source>
        <dbReference type="Proteomes" id="UP000265541"/>
    </source>
</evidence>
<protein>
    <submittedName>
        <fullName evidence="2">YxeA family protein</fullName>
    </submittedName>
</protein>
<sequence>MVTLNYSDTFFKTLQYSYQALKEEYCLRSIFKLILTAVLCLIFVCLALFIWKAYAQSHQENKKVRDYATFNPLIKNQDYYVKTQQPVKKHVNYAHNGRKFIHYTYKQTASNHNGHTKEIQFNSFNGKKLKTNHYLKLEIRLGETKSYTEVQQSQVPQAALDRINN</sequence>
<keyword evidence="1" id="KW-0812">Transmembrane</keyword>
<dbReference type="AlphaFoldDB" id="A0A3A0W3B4"/>
<dbReference type="Proteomes" id="UP000265541">
    <property type="component" value="Unassembled WGS sequence"/>
</dbReference>
<keyword evidence="1" id="KW-1133">Transmembrane helix</keyword>
<dbReference type="InterPro" id="IPR006542">
    <property type="entry name" value="DUF1093"/>
</dbReference>
<dbReference type="PANTHER" id="PTHR36433:SF2">
    <property type="entry name" value="YXEA FAMILY PROTEIN"/>
    <property type="match status" value="1"/>
</dbReference>
<dbReference type="SUPFAM" id="SSF159121">
    <property type="entry name" value="BC4932-like"/>
    <property type="match status" value="1"/>
</dbReference>
<dbReference type="NCBIfam" id="TIGR01655">
    <property type="entry name" value="yxeA_fam"/>
    <property type="match status" value="1"/>
</dbReference>
<dbReference type="OrthoDB" id="2413977at2"/>
<dbReference type="Gene3D" id="2.40.50.480">
    <property type="match status" value="1"/>
</dbReference>